<name>A0A0E9TTZ8_ANGAN</name>
<evidence type="ECO:0000313" key="2">
    <source>
        <dbReference type="EMBL" id="JAH57174.1"/>
    </source>
</evidence>
<reference evidence="2" key="2">
    <citation type="journal article" date="2015" name="Fish Shellfish Immunol.">
        <title>Early steps in the European eel (Anguilla anguilla)-Vibrio vulnificus interaction in the gills: Role of the RtxA13 toxin.</title>
        <authorList>
            <person name="Callol A."/>
            <person name="Pajuelo D."/>
            <person name="Ebbesson L."/>
            <person name="Teles M."/>
            <person name="MacKenzie S."/>
            <person name="Amaro C."/>
        </authorList>
    </citation>
    <scope>NUCLEOTIDE SEQUENCE</scope>
</reference>
<organism evidence="2">
    <name type="scientific">Anguilla anguilla</name>
    <name type="common">European freshwater eel</name>
    <name type="synonym">Muraena anguilla</name>
    <dbReference type="NCBI Taxonomy" id="7936"/>
    <lineage>
        <taxon>Eukaryota</taxon>
        <taxon>Metazoa</taxon>
        <taxon>Chordata</taxon>
        <taxon>Craniata</taxon>
        <taxon>Vertebrata</taxon>
        <taxon>Euteleostomi</taxon>
        <taxon>Actinopterygii</taxon>
        <taxon>Neopterygii</taxon>
        <taxon>Teleostei</taxon>
        <taxon>Anguilliformes</taxon>
        <taxon>Anguillidae</taxon>
        <taxon>Anguilla</taxon>
    </lineage>
</organism>
<keyword evidence="1" id="KW-0472">Membrane</keyword>
<dbReference type="AlphaFoldDB" id="A0A0E9TTZ8"/>
<reference evidence="2" key="1">
    <citation type="submission" date="2014-11" db="EMBL/GenBank/DDBJ databases">
        <authorList>
            <person name="Amaro Gonzalez C."/>
        </authorList>
    </citation>
    <scope>NUCLEOTIDE SEQUENCE</scope>
</reference>
<evidence type="ECO:0000256" key="1">
    <source>
        <dbReference type="SAM" id="Phobius"/>
    </source>
</evidence>
<protein>
    <submittedName>
        <fullName evidence="2">Uncharacterized protein</fullName>
    </submittedName>
</protein>
<proteinExistence type="predicted"/>
<feature type="transmembrane region" description="Helical" evidence="1">
    <location>
        <begin position="20"/>
        <end position="48"/>
    </location>
</feature>
<accession>A0A0E9TTZ8</accession>
<sequence length="53" mass="6342">MKYNLNVTLQFYNKIRDTLALLHILEYISIFCVYANITSVDFCNFLLFRDFAI</sequence>
<dbReference type="EMBL" id="GBXM01051403">
    <property type="protein sequence ID" value="JAH57174.1"/>
    <property type="molecule type" value="Transcribed_RNA"/>
</dbReference>
<keyword evidence="1" id="KW-0812">Transmembrane</keyword>
<keyword evidence="1" id="KW-1133">Transmembrane helix</keyword>